<protein>
    <recommendedName>
        <fullName evidence="3">Reverse transcriptase domain-containing protein</fullName>
    </recommendedName>
</protein>
<name>A0A6V7LX49_9HYME</name>
<dbReference type="EMBL" id="CADCXW020000345">
    <property type="protein sequence ID" value="CAD1580698.1"/>
    <property type="molecule type" value="Genomic_DNA"/>
</dbReference>
<accession>A0A6V7LX49</accession>
<sequence length="338" mass="38522">MLGGFLAVQQWMGSVGLTLAAHKTEAVLFTSRKQLQTITLNVGECSITSQPYIRYLGVIHDLRLSYTLEQVTDKASRVAMSLARLMPNIGGPRQDRRKLSASVVVSVLTHGIAIWGEVLGMEPEEGCSSTSDQCAESRVCIPHDIQWCSVCHRKHDAHRSDFGRAEAERGANPAEREELRRNVKRRSIELWQRKWSASVQGRWTHRPIPKLDRWVNRQHGEVNSHLTQMLFNHNCFRPYLHRFEHENIPDCPAGSGTLEDAEHVSFYCARFGQAREELDVHLGGGIDPETVVRFMLENEENWSAVSRFAKDIMTKLREEEQSRRKARDSATIAPRVMQ</sequence>
<dbReference type="AlphaFoldDB" id="A0A6V7LX49"/>
<evidence type="ECO:0008006" key="3">
    <source>
        <dbReference type="Google" id="ProtNLM"/>
    </source>
</evidence>
<evidence type="ECO:0000313" key="2">
    <source>
        <dbReference type="EMBL" id="CAD1580698.1"/>
    </source>
</evidence>
<gene>
    <name evidence="2" type="ORF">BBRV_LOCUS117724</name>
</gene>
<reference evidence="2" key="1">
    <citation type="submission" date="2020-07" db="EMBL/GenBank/DDBJ databases">
        <authorList>
            <person name="Ferguson B K."/>
        </authorList>
    </citation>
    <scope>NUCLEOTIDE SEQUENCE</scope>
    <source>
        <strain evidence="2">L06</strain>
    </source>
</reference>
<proteinExistence type="predicted"/>
<evidence type="ECO:0000256" key="1">
    <source>
        <dbReference type="SAM" id="MobiDB-lite"/>
    </source>
</evidence>
<organism evidence="2">
    <name type="scientific">Bracon brevicornis</name>
    <dbReference type="NCBI Taxonomy" id="1563983"/>
    <lineage>
        <taxon>Eukaryota</taxon>
        <taxon>Metazoa</taxon>
        <taxon>Ecdysozoa</taxon>
        <taxon>Arthropoda</taxon>
        <taxon>Hexapoda</taxon>
        <taxon>Insecta</taxon>
        <taxon>Pterygota</taxon>
        <taxon>Neoptera</taxon>
        <taxon>Endopterygota</taxon>
        <taxon>Hymenoptera</taxon>
        <taxon>Apocrita</taxon>
        <taxon>Ichneumonoidea</taxon>
        <taxon>Braconidae</taxon>
        <taxon>Braconinae</taxon>
        <taxon>Bracon</taxon>
    </lineage>
</organism>
<feature type="region of interest" description="Disordered" evidence="1">
    <location>
        <begin position="319"/>
        <end position="338"/>
    </location>
</feature>